<evidence type="ECO:0000256" key="1">
    <source>
        <dbReference type="ARBA" id="ARBA00006763"/>
    </source>
</evidence>
<keyword evidence="2" id="KW-0378">Hydrolase</keyword>
<dbReference type="GO" id="GO:0016799">
    <property type="term" value="F:hydrolase activity, hydrolyzing N-glycosyl compounds"/>
    <property type="evidence" value="ECO:0007669"/>
    <property type="project" value="TreeGrafter"/>
</dbReference>
<dbReference type="InterPro" id="IPR005269">
    <property type="entry name" value="LOG"/>
</dbReference>
<reference evidence="3 4" key="1">
    <citation type="journal article" date="2015" name="Genome Announc.">
        <title>Expanding the biotechnology potential of lactobacilli through comparative genomics of 213 strains and associated genera.</title>
        <authorList>
            <person name="Sun Z."/>
            <person name="Harris H.M."/>
            <person name="McCann A."/>
            <person name="Guo C."/>
            <person name="Argimon S."/>
            <person name="Zhang W."/>
            <person name="Yang X."/>
            <person name="Jeffery I.B."/>
            <person name="Cooney J.C."/>
            <person name="Kagawa T.F."/>
            <person name="Liu W."/>
            <person name="Song Y."/>
            <person name="Salvetti E."/>
            <person name="Wrobel A."/>
            <person name="Rasinkangas P."/>
            <person name="Parkhill J."/>
            <person name="Rea M.C."/>
            <person name="O'Sullivan O."/>
            <person name="Ritari J."/>
            <person name="Douillard F.P."/>
            <person name="Paul Ross R."/>
            <person name="Yang R."/>
            <person name="Briner A.E."/>
            <person name="Felis G.E."/>
            <person name="de Vos W.M."/>
            <person name="Barrangou R."/>
            <person name="Klaenhammer T.R."/>
            <person name="Caufield P.W."/>
            <person name="Cui Y."/>
            <person name="Zhang H."/>
            <person name="O'Toole P.W."/>
        </authorList>
    </citation>
    <scope>NUCLEOTIDE SEQUENCE [LARGE SCALE GENOMIC DNA]</scope>
    <source>
        <strain evidence="3 4">DSM 22697</strain>
    </source>
</reference>
<dbReference type="GO" id="GO:0009691">
    <property type="term" value="P:cytokinin biosynthetic process"/>
    <property type="evidence" value="ECO:0007669"/>
    <property type="project" value="UniProtKB-UniRule"/>
</dbReference>
<dbReference type="SUPFAM" id="SSF102405">
    <property type="entry name" value="MCP/YpsA-like"/>
    <property type="match status" value="1"/>
</dbReference>
<gene>
    <name evidence="3" type="ORF">FC75_GL001819</name>
</gene>
<dbReference type="InterPro" id="IPR031100">
    <property type="entry name" value="LOG_fam"/>
</dbReference>
<comment type="similarity">
    <text evidence="1 2">Belongs to the LOG family.</text>
</comment>
<comment type="caution">
    <text evidence="3">The sequence shown here is derived from an EMBL/GenBank/DDBJ whole genome shotgun (WGS) entry which is preliminary data.</text>
</comment>
<evidence type="ECO:0000313" key="4">
    <source>
        <dbReference type="Proteomes" id="UP000050865"/>
    </source>
</evidence>
<dbReference type="Gene3D" id="3.40.50.450">
    <property type="match status" value="1"/>
</dbReference>
<organism evidence="3 4">
    <name type="scientific">Lacticaseibacillus camelliae DSM 22697 = JCM 13995</name>
    <dbReference type="NCBI Taxonomy" id="1423730"/>
    <lineage>
        <taxon>Bacteria</taxon>
        <taxon>Bacillati</taxon>
        <taxon>Bacillota</taxon>
        <taxon>Bacilli</taxon>
        <taxon>Lactobacillales</taxon>
        <taxon>Lactobacillaceae</taxon>
        <taxon>Lacticaseibacillus</taxon>
    </lineage>
</organism>
<evidence type="ECO:0000256" key="2">
    <source>
        <dbReference type="RuleBase" id="RU363015"/>
    </source>
</evidence>
<dbReference type="Proteomes" id="UP000050865">
    <property type="component" value="Unassembled WGS sequence"/>
</dbReference>
<dbReference type="Pfam" id="PF03641">
    <property type="entry name" value="Lysine_decarbox"/>
    <property type="match status" value="1"/>
</dbReference>
<dbReference type="EMBL" id="AYZJ01000034">
    <property type="protein sequence ID" value="KRN22183.1"/>
    <property type="molecule type" value="Genomic_DNA"/>
</dbReference>
<dbReference type="STRING" id="1423730.FC75_GL001819"/>
<dbReference type="PATRIC" id="fig|1423730.4.peg.1895"/>
<accession>A0A0R2F9F9</accession>
<evidence type="ECO:0000313" key="3">
    <source>
        <dbReference type="EMBL" id="KRN22183.1"/>
    </source>
</evidence>
<dbReference type="PANTHER" id="PTHR31223:SF70">
    <property type="entry name" value="LOG FAMILY PROTEIN YJL055W"/>
    <property type="match status" value="1"/>
</dbReference>
<dbReference type="PANTHER" id="PTHR31223">
    <property type="entry name" value="LOG FAMILY PROTEIN YJL055W"/>
    <property type="match status" value="1"/>
</dbReference>
<keyword evidence="2" id="KW-0203">Cytokinin biosynthesis</keyword>
<keyword evidence="4" id="KW-1185">Reference proteome</keyword>
<protein>
    <recommendedName>
        <fullName evidence="2">Cytokinin riboside 5'-monophosphate phosphoribohydrolase</fullName>
        <ecNumber evidence="2">3.2.2.n1</ecNumber>
    </recommendedName>
</protein>
<dbReference type="RefSeq" id="WP_056989509.1">
    <property type="nucleotide sequence ID" value="NZ_AYZJ01000034.1"/>
</dbReference>
<proteinExistence type="inferred from homology"/>
<dbReference type="AlphaFoldDB" id="A0A0R2F9F9"/>
<name>A0A0R2F9F9_9LACO</name>
<dbReference type="NCBIfam" id="TIGR00730">
    <property type="entry name" value="Rossman fold protein, TIGR00730 family"/>
    <property type="match status" value="1"/>
</dbReference>
<dbReference type="GO" id="GO:0005829">
    <property type="term" value="C:cytosol"/>
    <property type="evidence" value="ECO:0007669"/>
    <property type="project" value="TreeGrafter"/>
</dbReference>
<dbReference type="EC" id="3.2.2.n1" evidence="2"/>
<sequence>MKKMAIYCGAYSGQPVYEQAARDLGAWLVANQFELVYGGGGVGLMRTLAESVLAAGGVVHGVMPANLYARGAGLAGLKDLEVVPDMAARKKRMLALADACVALPGGAGTLEEISEAFSWARVGDNASPCAFYNVNHYYDGLAAFYDHMVAEGFLTAADRSKLLFTADLTELGHFIDSYTPPRLRTYPKQGRA</sequence>